<dbReference type="InterPro" id="IPR000626">
    <property type="entry name" value="Ubiquitin-like_dom"/>
</dbReference>
<evidence type="ECO:0000313" key="6">
    <source>
        <dbReference type="Proteomes" id="UP000298663"/>
    </source>
</evidence>
<dbReference type="CDD" id="cd14399">
    <property type="entry name" value="UBA_PLICs"/>
    <property type="match status" value="1"/>
</dbReference>
<dbReference type="GO" id="GO:0006511">
    <property type="term" value="P:ubiquitin-dependent protein catabolic process"/>
    <property type="evidence" value="ECO:0007669"/>
    <property type="project" value="TreeGrafter"/>
</dbReference>
<dbReference type="FunFam" id="1.10.260.100:FF:000001">
    <property type="entry name" value="Ubiquilin 1"/>
    <property type="match status" value="1"/>
</dbReference>
<dbReference type="FunFam" id="1.10.8.10:FF:000079">
    <property type="entry name" value="Ubiquitin family protein"/>
    <property type="match status" value="1"/>
</dbReference>
<dbReference type="AlphaFoldDB" id="A0A4U5PCE0"/>
<dbReference type="PANTHER" id="PTHR10677:SF3">
    <property type="entry name" value="FI07626P-RELATED"/>
    <property type="match status" value="1"/>
</dbReference>
<reference evidence="5 6" key="2">
    <citation type="journal article" date="2019" name="G3 (Bethesda)">
        <title>Hybrid Assembly of the Genome of the Entomopathogenic Nematode Steinernema carpocapsae Identifies the X-Chromosome.</title>
        <authorList>
            <person name="Serra L."/>
            <person name="Macchietto M."/>
            <person name="Macias-Munoz A."/>
            <person name="McGill C.J."/>
            <person name="Rodriguez I.M."/>
            <person name="Rodriguez B."/>
            <person name="Murad R."/>
            <person name="Mortazavi A."/>
        </authorList>
    </citation>
    <scope>NUCLEOTIDE SEQUENCE [LARGE SCALE GENOMIC DNA]</scope>
    <source>
        <strain evidence="5 6">ALL</strain>
    </source>
</reference>
<gene>
    <name evidence="5" type="ORF">L596_008410</name>
</gene>
<dbReference type="SUPFAM" id="SSF46934">
    <property type="entry name" value="UBA-like"/>
    <property type="match status" value="1"/>
</dbReference>
<dbReference type="GO" id="GO:0005829">
    <property type="term" value="C:cytosol"/>
    <property type="evidence" value="ECO:0007669"/>
    <property type="project" value="TreeGrafter"/>
</dbReference>
<reference evidence="5 6" key="1">
    <citation type="journal article" date="2015" name="Genome Biol.">
        <title>Comparative genomics of Steinernema reveals deeply conserved gene regulatory networks.</title>
        <authorList>
            <person name="Dillman A.R."/>
            <person name="Macchietto M."/>
            <person name="Porter C.F."/>
            <person name="Rogers A."/>
            <person name="Williams B."/>
            <person name="Antoshechkin I."/>
            <person name="Lee M.M."/>
            <person name="Goodwin Z."/>
            <person name="Lu X."/>
            <person name="Lewis E.E."/>
            <person name="Goodrich-Blair H."/>
            <person name="Stock S.P."/>
            <person name="Adams B.J."/>
            <person name="Sternberg P.W."/>
            <person name="Mortazavi A."/>
        </authorList>
    </citation>
    <scope>NUCLEOTIDE SEQUENCE [LARGE SCALE GENOMIC DNA]</scope>
    <source>
        <strain evidence="5 6">ALL</strain>
    </source>
</reference>
<dbReference type="Gene3D" id="1.10.8.10">
    <property type="entry name" value="DNA helicase RuvA subunit, C-terminal domain"/>
    <property type="match status" value="1"/>
</dbReference>
<dbReference type="SUPFAM" id="SSF54236">
    <property type="entry name" value="Ubiquitin-like"/>
    <property type="match status" value="1"/>
</dbReference>
<evidence type="ECO:0000313" key="5">
    <source>
        <dbReference type="EMBL" id="TKR94069.1"/>
    </source>
</evidence>
<dbReference type="Gene3D" id="3.10.20.90">
    <property type="entry name" value="Phosphatidylinositol 3-kinase Catalytic Subunit, Chain A, domain 1"/>
    <property type="match status" value="1"/>
</dbReference>
<proteinExistence type="predicted"/>
<dbReference type="InterPro" id="IPR006636">
    <property type="entry name" value="STI1_HS-bd"/>
</dbReference>
<evidence type="ECO:0000256" key="2">
    <source>
        <dbReference type="SAM" id="MobiDB-lite"/>
    </source>
</evidence>
<feature type="domain" description="UBA" evidence="3">
    <location>
        <begin position="476"/>
        <end position="520"/>
    </location>
</feature>
<comment type="caution">
    <text evidence="5">The sequence shown here is derived from an EMBL/GenBank/DDBJ whole genome shotgun (WGS) entry which is preliminary data.</text>
</comment>
<dbReference type="GO" id="GO:0031593">
    <property type="term" value="F:polyubiquitin modification-dependent protein binding"/>
    <property type="evidence" value="ECO:0007669"/>
    <property type="project" value="TreeGrafter"/>
</dbReference>
<sequence length="521" mass="55627">MAEAIALKIRTVTVTHDITTEANASVRKLKDQLVSIVNNPVEKITLIFSGKILKDNETLDILGIKDGMTVHLVIRNPGNGTPNRGSPAAAAATARTQTSSPSTGITTSTQAAPAANPFANIMRGGNPADIAQQMMGNPEMMRQMMDSPLMQHLMNSPEILRSMIVDNPQIQGIIQQNPELGHLLNDPEVLRQTMEMVRNPNMFQEMMRNHDQAIRNLQGIPGGEAALQRLYTDVQEPLLNSATSSLAGNPFASLVDNNSSTSRSQRAGVENAEALPNPWGSSGSGSPSTANASGNAPSASNPMASMMGSEGMQDLMRQMMSNPTALESVLNNPAMRNITSSLAQNPEMMRTMMEQNPAFAQMGLNSEQLSRALPNMFNVMNNPQMLSALMKPRVQEAFRQIQQGMQTLQTEAPELLSTMFGAGAVGAAAAGSGSSQGSTDSGAANQNTGNGNAMQDLMRQFMNLQAGSNDSAAQVPPEERFQSQLETLRSMGFVNDAANIQALTATFGDVQAAIDRLLNSP</sequence>
<dbReference type="Pfam" id="PF23195">
    <property type="entry name" value="UBQLN1"/>
    <property type="match status" value="2"/>
</dbReference>
<feature type="region of interest" description="Disordered" evidence="2">
    <location>
        <begin position="427"/>
        <end position="452"/>
    </location>
</feature>
<dbReference type="EMBL" id="AZBU02000002">
    <property type="protein sequence ID" value="TKR94069.1"/>
    <property type="molecule type" value="Genomic_DNA"/>
</dbReference>
<accession>A0A4U5PCE0</accession>
<dbReference type="Proteomes" id="UP000298663">
    <property type="component" value="Unassembled WGS sequence"/>
</dbReference>
<dbReference type="PROSITE" id="PS50053">
    <property type="entry name" value="UBIQUITIN_2"/>
    <property type="match status" value="1"/>
</dbReference>
<dbReference type="PANTHER" id="PTHR10677">
    <property type="entry name" value="UBIQUILIN"/>
    <property type="match status" value="1"/>
</dbReference>
<name>A0A4U5PCE0_STECR</name>
<evidence type="ECO:0000256" key="1">
    <source>
        <dbReference type="ARBA" id="ARBA00071717"/>
    </source>
</evidence>
<evidence type="ECO:0000259" key="3">
    <source>
        <dbReference type="PROSITE" id="PS50030"/>
    </source>
</evidence>
<dbReference type="OrthoDB" id="9450922at2759"/>
<feature type="compositionally biased region" description="Low complexity" evidence="2">
    <location>
        <begin position="86"/>
        <end position="109"/>
    </location>
</feature>
<protein>
    <recommendedName>
        <fullName evidence="1">Ubiquilin</fullName>
    </recommendedName>
</protein>
<dbReference type="InterPro" id="IPR029071">
    <property type="entry name" value="Ubiquitin-like_domsf"/>
</dbReference>
<feature type="compositionally biased region" description="Low complexity" evidence="2">
    <location>
        <begin position="280"/>
        <end position="307"/>
    </location>
</feature>
<dbReference type="InterPro" id="IPR009060">
    <property type="entry name" value="UBA-like_sf"/>
</dbReference>
<feature type="domain" description="Ubiquitin-like" evidence="4">
    <location>
        <begin position="5"/>
        <end position="79"/>
    </location>
</feature>
<dbReference type="Pfam" id="PF00240">
    <property type="entry name" value="ubiquitin"/>
    <property type="match status" value="1"/>
</dbReference>
<keyword evidence="6" id="KW-1185">Reference proteome</keyword>
<dbReference type="InterPro" id="IPR015496">
    <property type="entry name" value="Ubiquilin"/>
</dbReference>
<dbReference type="InterPro" id="IPR015940">
    <property type="entry name" value="UBA"/>
</dbReference>
<dbReference type="SMART" id="SM00165">
    <property type="entry name" value="UBA"/>
    <property type="match status" value="1"/>
</dbReference>
<dbReference type="PROSITE" id="PS50030">
    <property type="entry name" value="UBA"/>
    <property type="match status" value="1"/>
</dbReference>
<dbReference type="SMART" id="SM00213">
    <property type="entry name" value="UBQ"/>
    <property type="match status" value="1"/>
</dbReference>
<feature type="region of interest" description="Disordered" evidence="2">
    <location>
        <begin position="77"/>
        <end position="109"/>
    </location>
</feature>
<organism evidence="5 6">
    <name type="scientific">Steinernema carpocapsae</name>
    <name type="common">Entomopathogenic nematode</name>
    <dbReference type="NCBI Taxonomy" id="34508"/>
    <lineage>
        <taxon>Eukaryota</taxon>
        <taxon>Metazoa</taxon>
        <taxon>Ecdysozoa</taxon>
        <taxon>Nematoda</taxon>
        <taxon>Chromadorea</taxon>
        <taxon>Rhabditida</taxon>
        <taxon>Tylenchina</taxon>
        <taxon>Panagrolaimomorpha</taxon>
        <taxon>Strongyloidoidea</taxon>
        <taxon>Steinernematidae</taxon>
        <taxon>Steinernema</taxon>
    </lineage>
</organism>
<dbReference type="STRING" id="34508.A0A4U5PCE0"/>
<evidence type="ECO:0000259" key="4">
    <source>
        <dbReference type="PROSITE" id="PS50053"/>
    </source>
</evidence>
<dbReference type="Pfam" id="PF00627">
    <property type="entry name" value="UBA"/>
    <property type="match status" value="1"/>
</dbReference>
<dbReference type="SMART" id="SM00727">
    <property type="entry name" value="STI1"/>
    <property type="match status" value="4"/>
</dbReference>
<dbReference type="Gene3D" id="1.10.260.100">
    <property type="match status" value="2"/>
</dbReference>
<feature type="region of interest" description="Disordered" evidence="2">
    <location>
        <begin position="273"/>
        <end position="307"/>
    </location>
</feature>